<sequence length="114" mass="13021">MTPAHAEETVAYCDSPLYAINVYRDFTSETSATSLNIRVFWREKSLIFADLPARRSHFFNEGFTYTSQSEVSDDYSTSLWTLFIPANEGQSCLIFRNGEAFDNGNVTQREVRSL</sequence>
<organism evidence="1 2">
    <name type="scientific">Leptolyngbya cf. ectocarpi LEGE 11479</name>
    <dbReference type="NCBI Taxonomy" id="1828722"/>
    <lineage>
        <taxon>Bacteria</taxon>
        <taxon>Bacillati</taxon>
        <taxon>Cyanobacteriota</taxon>
        <taxon>Cyanophyceae</taxon>
        <taxon>Leptolyngbyales</taxon>
        <taxon>Leptolyngbyaceae</taxon>
        <taxon>Leptolyngbya group</taxon>
        <taxon>Leptolyngbya</taxon>
    </lineage>
</organism>
<name>A0A929F9L6_LEPEC</name>
<dbReference type="AlphaFoldDB" id="A0A929F9L6"/>
<gene>
    <name evidence="1" type="ORF">IQ260_13275</name>
</gene>
<evidence type="ECO:0000313" key="1">
    <source>
        <dbReference type="EMBL" id="MBE9067629.1"/>
    </source>
</evidence>
<dbReference type="Proteomes" id="UP000615026">
    <property type="component" value="Unassembled WGS sequence"/>
</dbReference>
<dbReference type="RefSeq" id="WP_193993589.1">
    <property type="nucleotide sequence ID" value="NZ_JADEXP010000108.1"/>
</dbReference>
<reference evidence="1" key="1">
    <citation type="submission" date="2020-10" db="EMBL/GenBank/DDBJ databases">
        <authorList>
            <person name="Castelo-Branco R."/>
            <person name="Eusebio N."/>
            <person name="Adriana R."/>
            <person name="Vieira A."/>
            <person name="Brugerolle De Fraissinette N."/>
            <person name="Rezende De Castro R."/>
            <person name="Schneider M.P."/>
            <person name="Vasconcelos V."/>
            <person name="Leao P.N."/>
        </authorList>
    </citation>
    <scope>NUCLEOTIDE SEQUENCE</scope>
    <source>
        <strain evidence="1">LEGE 11479</strain>
    </source>
</reference>
<accession>A0A929F9L6</accession>
<keyword evidence="2" id="KW-1185">Reference proteome</keyword>
<protein>
    <submittedName>
        <fullName evidence="1">Uncharacterized protein</fullName>
    </submittedName>
</protein>
<dbReference type="EMBL" id="JADEXP010000108">
    <property type="protein sequence ID" value="MBE9067629.1"/>
    <property type="molecule type" value="Genomic_DNA"/>
</dbReference>
<comment type="caution">
    <text evidence="1">The sequence shown here is derived from an EMBL/GenBank/DDBJ whole genome shotgun (WGS) entry which is preliminary data.</text>
</comment>
<proteinExistence type="predicted"/>
<evidence type="ECO:0000313" key="2">
    <source>
        <dbReference type="Proteomes" id="UP000615026"/>
    </source>
</evidence>